<dbReference type="Gene3D" id="3.40.50.1000">
    <property type="entry name" value="HAD superfamily/HAD-like"/>
    <property type="match status" value="1"/>
</dbReference>
<reference evidence="2" key="1">
    <citation type="journal article" date="2022" name="G3 (Bethesda)">
        <title>Unveiling the complete genome sequence of Alicyclobacillus acidoterrestris DSM 3922T, a taint-producing strain.</title>
        <authorList>
            <person name="Leonardo I.C."/>
            <person name="Barreto Crespo M.T."/>
            <person name="Gaspar F.B."/>
        </authorList>
    </citation>
    <scope>NUCLEOTIDE SEQUENCE [LARGE SCALE GENOMIC DNA]</scope>
    <source>
        <strain evidence="2">DSM 3922</strain>
    </source>
</reference>
<dbReference type="Proteomes" id="UP000829401">
    <property type="component" value="Chromosome"/>
</dbReference>
<accession>T0CXP4</accession>
<dbReference type="InterPro" id="IPR050155">
    <property type="entry name" value="HAD-like_hydrolase_sf"/>
</dbReference>
<dbReference type="InterPro" id="IPR036412">
    <property type="entry name" value="HAD-like_sf"/>
</dbReference>
<dbReference type="GO" id="GO:0008967">
    <property type="term" value="F:phosphoglycolate phosphatase activity"/>
    <property type="evidence" value="ECO:0007669"/>
    <property type="project" value="TreeGrafter"/>
</dbReference>
<dbReference type="PANTHER" id="PTHR43434">
    <property type="entry name" value="PHOSPHOGLYCOLATE PHOSPHATASE"/>
    <property type="match status" value="1"/>
</dbReference>
<name>T0CXP4_ALIAG</name>
<dbReference type="AlphaFoldDB" id="T0CXP4"/>
<dbReference type="SFLD" id="SFLDG01129">
    <property type="entry name" value="C1.5:_HAD__Beta-PGM__Phosphata"/>
    <property type="match status" value="1"/>
</dbReference>
<organism evidence="1 2">
    <name type="scientific">Alicyclobacillus acidoterrestris (strain ATCC 49025 / DSM 3922 / CIP 106132 / NCIMB 13137 / GD3B)</name>
    <dbReference type="NCBI Taxonomy" id="1356854"/>
    <lineage>
        <taxon>Bacteria</taxon>
        <taxon>Bacillati</taxon>
        <taxon>Bacillota</taxon>
        <taxon>Bacilli</taxon>
        <taxon>Bacillales</taxon>
        <taxon>Alicyclobacillaceae</taxon>
        <taxon>Alicyclobacillus</taxon>
    </lineage>
</organism>
<dbReference type="STRING" id="1356854.N007_11480"/>
<dbReference type="InterPro" id="IPR023198">
    <property type="entry name" value="PGP-like_dom2"/>
</dbReference>
<dbReference type="InterPro" id="IPR023214">
    <property type="entry name" value="HAD_sf"/>
</dbReference>
<dbReference type="RefSeq" id="WP_021297344.1">
    <property type="nucleotide sequence ID" value="NZ_AURB01000151.1"/>
</dbReference>
<dbReference type="KEGG" id="aaco:K1I37_03710"/>
<proteinExistence type="predicted"/>
<dbReference type="SFLD" id="SFLDS00003">
    <property type="entry name" value="Haloacid_Dehalogenase"/>
    <property type="match status" value="1"/>
</dbReference>
<keyword evidence="1" id="KW-0378">Hydrolase</keyword>
<dbReference type="PANTHER" id="PTHR43434:SF1">
    <property type="entry name" value="PHOSPHOGLYCOLATE PHOSPHATASE"/>
    <property type="match status" value="1"/>
</dbReference>
<protein>
    <submittedName>
        <fullName evidence="1">HAD family hydrolase</fullName>
    </submittedName>
</protein>
<dbReference type="GO" id="GO:0005829">
    <property type="term" value="C:cytosol"/>
    <property type="evidence" value="ECO:0007669"/>
    <property type="project" value="TreeGrafter"/>
</dbReference>
<accession>A0A9E7CYZ9</accession>
<keyword evidence="2" id="KW-1185">Reference proteome</keyword>
<dbReference type="EMBL" id="CP080467">
    <property type="protein sequence ID" value="UNO49656.1"/>
    <property type="molecule type" value="Genomic_DNA"/>
</dbReference>
<evidence type="ECO:0000313" key="1">
    <source>
        <dbReference type="EMBL" id="UNO49656.1"/>
    </source>
</evidence>
<sequence>MAVIIFDLDGTLINTGDIAIDAYKSAMAEFSVKPADLPTDEQILKTFGLPDREIWQSLMPNHTAEEQMAAFHLSSTRIDEAMRHRDILLPHAREVVHELHRRGYILTTASNCGERYLDAVMATQGIGHLFDEPLCLESVHGTRKADILRQLVARYGQESKLYLVGDRYTDRDAAAEVGMPFIGCDFGFGDASELTGAIYIVKDLPGLLNYFT</sequence>
<dbReference type="eggNOG" id="COG0546">
    <property type="taxonomic scope" value="Bacteria"/>
</dbReference>
<dbReference type="Pfam" id="PF13419">
    <property type="entry name" value="HAD_2"/>
    <property type="match status" value="1"/>
</dbReference>
<dbReference type="Gene3D" id="1.10.150.240">
    <property type="entry name" value="Putative phosphatase, domain 2"/>
    <property type="match status" value="1"/>
</dbReference>
<dbReference type="InterPro" id="IPR041492">
    <property type="entry name" value="HAD_2"/>
</dbReference>
<dbReference type="OrthoDB" id="9792518at2"/>
<gene>
    <name evidence="1" type="ORF">K1I37_03710</name>
</gene>
<dbReference type="GO" id="GO:0006281">
    <property type="term" value="P:DNA repair"/>
    <property type="evidence" value="ECO:0007669"/>
    <property type="project" value="TreeGrafter"/>
</dbReference>
<evidence type="ECO:0000313" key="2">
    <source>
        <dbReference type="Proteomes" id="UP000829401"/>
    </source>
</evidence>
<dbReference type="SUPFAM" id="SSF56784">
    <property type="entry name" value="HAD-like"/>
    <property type="match status" value="1"/>
</dbReference>